<organism evidence="4 5">
    <name type="scientific">Mycena venus</name>
    <dbReference type="NCBI Taxonomy" id="2733690"/>
    <lineage>
        <taxon>Eukaryota</taxon>
        <taxon>Fungi</taxon>
        <taxon>Dikarya</taxon>
        <taxon>Basidiomycota</taxon>
        <taxon>Agaricomycotina</taxon>
        <taxon>Agaricomycetes</taxon>
        <taxon>Agaricomycetidae</taxon>
        <taxon>Agaricales</taxon>
        <taxon>Marasmiineae</taxon>
        <taxon>Mycenaceae</taxon>
        <taxon>Mycena</taxon>
    </lineage>
</organism>
<dbReference type="PRINTS" id="PR00462">
    <property type="entry name" value="LIGNINASE"/>
</dbReference>
<dbReference type="GO" id="GO:0004601">
    <property type="term" value="F:peroxidase activity"/>
    <property type="evidence" value="ECO:0007669"/>
    <property type="project" value="UniProtKB-KW"/>
</dbReference>
<protein>
    <submittedName>
        <fullName evidence="4">Peroxidase</fullName>
    </submittedName>
</protein>
<evidence type="ECO:0000256" key="1">
    <source>
        <dbReference type="ARBA" id="ARBA00006089"/>
    </source>
</evidence>
<dbReference type="InterPro" id="IPR010255">
    <property type="entry name" value="Haem_peroxidase_sf"/>
</dbReference>
<comment type="similarity">
    <text evidence="1">Belongs to the peroxidase family. Ligninase subfamily.</text>
</comment>
<dbReference type="OrthoDB" id="2113341at2759"/>
<evidence type="ECO:0000256" key="3">
    <source>
        <dbReference type="ARBA" id="ARBA00023180"/>
    </source>
</evidence>
<comment type="caution">
    <text evidence="4">The sequence shown here is derived from an EMBL/GenBank/DDBJ whole genome shotgun (WGS) entry which is preliminary data.</text>
</comment>
<dbReference type="GO" id="GO:0020037">
    <property type="term" value="F:heme binding"/>
    <property type="evidence" value="ECO:0007669"/>
    <property type="project" value="InterPro"/>
</dbReference>
<evidence type="ECO:0000313" key="4">
    <source>
        <dbReference type="EMBL" id="KAF7368287.1"/>
    </source>
</evidence>
<keyword evidence="5" id="KW-1185">Reference proteome</keyword>
<proteinExistence type="inferred from homology"/>
<evidence type="ECO:0000256" key="2">
    <source>
        <dbReference type="ARBA" id="ARBA00022525"/>
    </source>
</evidence>
<evidence type="ECO:0000313" key="5">
    <source>
        <dbReference type="Proteomes" id="UP000620124"/>
    </source>
</evidence>
<reference evidence="4" key="1">
    <citation type="submission" date="2020-05" db="EMBL/GenBank/DDBJ databases">
        <title>Mycena genomes resolve the evolution of fungal bioluminescence.</title>
        <authorList>
            <person name="Tsai I.J."/>
        </authorList>
    </citation>
    <scope>NUCLEOTIDE SEQUENCE</scope>
    <source>
        <strain evidence="4">CCC161011</strain>
    </source>
</reference>
<dbReference type="InterPro" id="IPR002016">
    <property type="entry name" value="Haem_peroxidase"/>
</dbReference>
<gene>
    <name evidence="4" type="ORF">MVEN_00149700</name>
</gene>
<keyword evidence="4" id="KW-0575">Peroxidase</keyword>
<dbReference type="PRINTS" id="PR00458">
    <property type="entry name" value="PEROXIDASE"/>
</dbReference>
<dbReference type="GO" id="GO:0006979">
    <property type="term" value="P:response to oxidative stress"/>
    <property type="evidence" value="ECO:0007669"/>
    <property type="project" value="InterPro"/>
</dbReference>
<keyword evidence="3" id="KW-0325">Glycoprotein</keyword>
<dbReference type="InterPro" id="IPR001621">
    <property type="entry name" value="Ligninase"/>
</dbReference>
<dbReference type="EMBL" id="JACAZI010000002">
    <property type="protein sequence ID" value="KAF7368287.1"/>
    <property type="molecule type" value="Genomic_DNA"/>
</dbReference>
<sequence length="161" mass="17760">MKKSTSELGAVANNGVDEILELQRPIGIRDKVSFGDFIQFAGAVGMTNCPGAPSLEFMAGRFNFSFASPDGLVPEPTDPMIRLWLGLMQDFRPMKSWIFCTPGQFDSQFDSHFFIEVGSFVGIFFFERQYLVKTLLTGSALPGNGSKMREVASPLGGEFRL</sequence>
<keyword evidence="4" id="KW-0560">Oxidoreductase</keyword>
<dbReference type="Proteomes" id="UP000620124">
    <property type="component" value="Unassembled WGS sequence"/>
</dbReference>
<accession>A0A8H6Z0C0</accession>
<dbReference type="AlphaFoldDB" id="A0A8H6Z0C0"/>
<dbReference type="Gene3D" id="1.10.520.10">
    <property type="match status" value="1"/>
</dbReference>
<dbReference type="SUPFAM" id="SSF48113">
    <property type="entry name" value="Heme-dependent peroxidases"/>
    <property type="match status" value="1"/>
</dbReference>
<name>A0A8H6Z0C0_9AGAR</name>
<keyword evidence="2" id="KW-0964">Secreted</keyword>